<dbReference type="RefSeq" id="WP_283926790.1">
    <property type="nucleotide sequence ID" value="NZ_CP126084.1"/>
</dbReference>
<dbReference type="Pfam" id="PF06445">
    <property type="entry name" value="GyrI-like"/>
    <property type="match status" value="1"/>
</dbReference>
<dbReference type="InterPro" id="IPR018062">
    <property type="entry name" value="HTH_AraC-typ_CS"/>
</dbReference>
<proteinExistence type="predicted"/>
<dbReference type="PANTHER" id="PTHR40055">
    <property type="entry name" value="TRANSCRIPTIONAL REGULATOR YGIV-RELATED"/>
    <property type="match status" value="1"/>
</dbReference>
<dbReference type="InterPro" id="IPR050908">
    <property type="entry name" value="SmbC-like"/>
</dbReference>
<evidence type="ECO:0000259" key="4">
    <source>
        <dbReference type="PROSITE" id="PS01124"/>
    </source>
</evidence>
<evidence type="ECO:0000313" key="5">
    <source>
        <dbReference type="EMBL" id="WHX49593.1"/>
    </source>
</evidence>
<accession>A0AA95ICB2</accession>
<dbReference type="SMART" id="SM00871">
    <property type="entry name" value="AraC_E_bind"/>
    <property type="match status" value="1"/>
</dbReference>
<dbReference type="AlphaFoldDB" id="A0AA95ICB2"/>
<feature type="domain" description="HTH araC/xylS-type" evidence="4">
    <location>
        <begin position="2"/>
        <end position="100"/>
    </location>
</feature>
<reference evidence="5" key="1">
    <citation type="submission" date="2023-05" db="EMBL/GenBank/DDBJ databases">
        <title>Comparative genomics of Bacillaceae isolates and their secondary metabolite potential.</title>
        <authorList>
            <person name="Song L."/>
            <person name="Nielsen L.J."/>
            <person name="Mohite O."/>
            <person name="Xu X."/>
            <person name="Weber T."/>
            <person name="Kovacs A.T."/>
        </authorList>
    </citation>
    <scope>NUCLEOTIDE SEQUENCE</scope>
    <source>
        <strain evidence="5">B2_4</strain>
    </source>
</reference>
<keyword evidence="1" id="KW-0805">Transcription regulation</keyword>
<dbReference type="PROSITE" id="PS01124">
    <property type="entry name" value="HTH_ARAC_FAMILY_2"/>
    <property type="match status" value="1"/>
</dbReference>
<dbReference type="InterPro" id="IPR018060">
    <property type="entry name" value="HTH_AraC"/>
</dbReference>
<dbReference type="KEGG" id="pwn:QNH46_02585"/>
<dbReference type="SUPFAM" id="SSF55136">
    <property type="entry name" value="Probable bacterial effector-binding domain"/>
    <property type="match status" value="1"/>
</dbReference>
<evidence type="ECO:0000256" key="3">
    <source>
        <dbReference type="ARBA" id="ARBA00023163"/>
    </source>
</evidence>
<sequence length="298" mass="34777">MDQVIQYIEDHLSRKISLEELAQVSNFSKYHFTRIFSSMVGMTPYAFLNSRRLIKSVEYLVGTDKTVLEISMLCGFDSVSNFNQAFKKFYNHTPSEVRRNPKIISNNSVQYGNNQKETEQPSRYAESGIKNHFLRRIWEMNITIKELPDYEVAYVRHIGSYLETHKAWGKIGEWAAKNHLFPPEHYFIGISLDDPSSTEEYECRYDACVTIPGDFNRSIDHDMEYKTLSGGLYALYPFYDTIDKFAIAYQVVYGQWLPNSEYEPDNKYCLEFCMNNPSDDPEGKAKVDLYVPIRKRVV</sequence>
<organism evidence="5 6">
    <name type="scientific">Paenibacillus woosongensis</name>
    <dbReference type="NCBI Taxonomy" id="307580"/>
    <lineage>
        <taxon>Bacteria</taxon>
        <taxon>Bacillati</taxon>
        <taxon>Bacillota</taxon>
        <taxon>Bacilli</taxon>
        <taxon>Bacillales</taxon>
        <taxon>Paenibacillaceae</taxon>
        <taxon>Paenibacillus</taxon>
    </lineage>
</organism>
<dbReference type="InterPro" id="IPR020449">
    <property type="entry name" value="Tscrpt_reg_AraC-type_HTH"/>
</dbReference>
<dbReference type="InterPro" id="IPR010499">
    <property type="entry name" value="AraC_E-bd"/>
</dbReference>
<dbReference type="EMBL" id="CP126084">
    <property type="protein sequence ID" value="WHX49593.1"/>
    <property type="molecule type" value="Genomic_DNA"/>
</dbReference>
<dbReference type="Gene3D" id="1.10.10.60">
    <property type="entry name" value="Homeodomain-like"/>
    <property type="match status" value="2"/>
</dbReference>
<dbReference type="SUPFAM" id="SSF46689">
    <property type="entry name" value="Homeodomain-like"/>
    <property type="match status" value="2"/>
</dbReference>
<dbReference type="PROSITE" id="PS00041">
    <property type="entry name" value="HTH_ARAC_FAMILY_1"/>
    <property type="match status" value="1"/>
</dbReference>
<dbReference type="InterPro" id="IPR029442">
    <property type="entry name" value="GyrI-like"/>
</dbReference>
<dbReference type="InterPro" id="IPR009057">
    <property type="entry name" value="Homeodomain-like_sf"/>
</dbReference>
<gene>
    <name evidence="5" type="ORF">QNH46_02585</name>
</gene>
<keyword evidence="2" id="KW-0238">DNA-binding</keyword>
<name>A0AA95ICB2_9BACL</name>
<dbReference type="Gene3D" id="3.20.80.10">
    <property type="entry name" value="Regulatory factor, effector binding domain"/>
    <property type="match status" value="1"/>
</dbReference>
<dbReference type="GO" id="GO:0043565">
    <property type="term" value="F:sequence-specific DNA binding"/>
    <property type="evidence" value="ECO:0007669"/>
    <property type="project" value="InterPro"/>
</dbReference>
<dbReference type="PRINTS" id="PR00032">
    <property type="entry name" value="HTHARAC"/>
</dbReference>
<dbReference type="InterPro" id="IPR011256">
    <property type="entry name" value="Reg_factor_effector_dom_sf"/>
</dbReference>
<dbReference type="Pfam" id="PF12833">
    <property type="entry name" value="HTH_18"/>
    <property type="match status" value="1"/>
</dbReference>
<dbReference type="GO" id="GO:0003700">
    <property type="term" value="F:DNA-binding transcription factor activity"/>
    <property type="evidence" value="ECO:0007669"/>
    <property type="project" value="InterPro"/>
</dbReference>
<evidence type="ECO:0000313" key="6">
    <source>
        <dbReference type="Proteomes" id="UP001177943"/>
    </source>
</evidence>
<dbReference type="Proteomes" id="UP001177943">
    <property type="component" value="Chromosome"/>
</dbReference>
<dbReference type="PANTHER" id="PTHR40055:SF1">
    <property type="entry name" value="TRANSCRIPTIONAL REGULATOR YGIV-RELATED"/>
    <property type="match status" value="1"/>
</dbReference>
<dbReference type="SMART" id="SM00342">
    <property type="entry name" value="HTH_ARAC"/>
    <property type="match status" value="1"/>
</dbReference>
<evidence type="ECO:0000256" key="2">
    <source>
        <dbReference type="ARBA" id="ARBA00023125"/>
    </source>
</evidence>
<keyword evidence="3" id="KW-0804">Transcription</keyword>
<evidence type="ECO:0000256" key="1">
    <source>
        <dbReference type="ARBA" id="ARBA00023015"/>
    </source>
</evidence>
<protein>
    <submittedName>
        <fullName evidence="5">AraC family transcriptional regulator</fullName>
    </submittedName>
</protein>